<dbReference type="SMART" id="SM00325">
    <property type="entry name" value="RhoGEF"/>
    <property type="match status" value="1"/>
</dbReference>
<dbReference type="Pfam" id="PF00621">
    <property type="entry name" value="RhoGEF"/>
    <property type="match status" value="2"/>
</dbReference>
<keyword evidence="4" id="KW-1185">Reference proteome</keyword>
<reference evidence="3 4" key="1">
    <citation type="submission" date="2020-11" db="EMBL/GenBank/DDBJ databases">
        <title>Kefir isolates.</title>
        <authorList>
            <person name="Marcisauskas S."/>
            <person name="Kim Y."/>
            <person name="Blasche S."/>
        </authorList>
    </citation>
    <scope>NUCLEOTIDE SEQUENCE [LARGE SCALE GENOMIC DNA]</scope>
    <source>
        <strain evidence="3 4">KR</strain>
    </source>
</reference>
<dbReference type="Proteomes" id="UP000777482">
    <property type="component" value="Unassembled WGS sequence"/>
</dbReference>
<feature type="region of interest" description="Disordered" evidence="1">
    <location>
        <begin position="1029"/>
        <end position="1050"/>
    </location>
</feature>
<feature type="compositionally biased region" description="Polar residues" evidence="1">
    <location>
        <begin position="1424"/>
        <end position="1434"/>
    </location>
</feature>
<protein>
    <recommendedName>
        <fullName evidence="2">DH domain-containing protein</fullName>
    </recommendedName>
</protein>
<feature type="domain" description="DH" evidence="2">
    <location>
        <begin position="414"/>
        <end position="678"/>
    </location>
</feature>
<dbReference type="PANTHER" id="PTHR12673:SF270">
    <property type="entry name" value="FYVE-TYPE DOMAIN-CONTAINING PROTEIN"/>
    <property type="match status" value="1"/>
</dbReference>
<feature type="compositionally biased region" description="Low complexity" evidence="1">
    <location>
        <begin position="313"/>
        <end position="323"/>
    </location>
</feature>
<proteinExistence type="predicted"/>
<feature type="compositionally biased region" description="Polar residues" evidence="1">
    <location>
        <begin position="134"/>
        <end position="148"/>
    </location>
</feature>
<feature type="compositionally biased region" description="Low complexity" evidence="1">
    <location>
        <begin position="933"/>
        <end position="948"/>
    </location>
</feature>
<dbReference type="SUPFAM" id="SSF48065">
    <property type="entry name" value="DBL homology domain (DH-domain)"/>
    <property type="match status" value="1"/>
</dbReference>
<dbReference type="InterPro" id="IPR035899">
    <property type="entry name" value="DBL_dom_sf"/>
</dbReference>
<evidence type="ECO:0000259" key="2">
    <source>
        <dbReference type="PROSITE" id="PS50010"/>
    </source>
</evidence>
<accession>A0A9P7B7I8</accession>
<dbReference type="EMBL" id="PUHQ01000014">
    <property type="protein sequence ID" value="KAG0664418.1"/>
    <property type="molecule type" value="Genomic_DNA"/>
</dbReference>
<dbReference type="OrthoDB" id="1716625at2759"/>
<dbReference type="Gene3D" id="1.20.900.10">
    <property type="entry name" value="Dbl homology (DH) domain"/>
    <property type="match status" value="1"/>
</dbReference>
<feature type="region of interest" description="Disordered" evidence="1">
    <location>
        <begin position="1262"/>
        <end position="1340"/>
    </location>
</feature>
<evidence type="ECO:0000313" key="3">
    <source>
        <dbReference type="EMBL" id="KAG0664418.1"/>
    </source>
</evidence>
<dbReference type="PANTHER" id="PTHR12673">
    <property type="entry name" value="FACIOGENITAL DYSPLASIA PROTEIN"/>
    <property type="match status" value="1"/>
</dbReference>
<feature type="compositionally biased region" description="Polar residues" evidence="1">
    <location>
        <begin position="1317"/>
        <end position="1340"/>
    </location>
</feature>
<feature type="compositionally biased region" description="Pro residues" evidence="1">
    <location>
        <begin position="114"/>
        <end position="124"/>
    </location>
</feature>
<dbReference type="GO" id="GO:0005085">
    <property type="term" value="F:guanyl-nucleotide exchange factor activity"/>
    <property type="evidence" value="ECO:0007669"/>
    <property type="project" value="InterPro"/>
</dbReference>
<feature type="region of interest" description="Disordered" evidence="1">
    <location>
        <begin position="588"/>
        <end position="617"/>
    </location>
</feature>
<feature type="compositionally biased region" description="Low complexity" evidence="1">
    <location>
        <begin position="602"/>
        <end position="617"/>
    </location>
</feature>
<feature type="region of interest" description="Disordered" evidence="1">
    <location>
        <begin position="927"/>
        <end position="953"/>
    </location>
</feature>
<feature type="compositionally biased region" description="Low complexity" evidence="1">
    <location>
        <begin position="180"/>
        <end position="198"/>
    </location>
</feature>
<organism evidence="3 4">
    <name type="scientific">Rhodotorula mucilaginosa</name>
    <name type="common">Yeast</name>
    <name type="synonym">Rhodotorula rubra</name>
    <dbReference type="NCBI Taxonomy" id="5537"/>
    <lineage>
        <taxon>Eukaryota</taxon>
        <taxon>Fungi</taxon>
        <taxon>Dikarya</taxon>
        <taxon>Basidiomycota</taxon>
        <taxon>Pucciniomycotina</taxon>
        <taxon>Microbotryomycetes</taxon>
        <taxon>Sporidiobolales</taxon>
        <taxon>Sporidiobolaceae</taxon>
        <taxon>Rhodotorula</taxon>
    </lineage>
</organism>
<feature type="region of interest" description="Disordered" evidence="1">
    <location>
        <begin position="1"/>
        <end position="227"/>
    </location>
</feature>
<comment type="caution">
    <text evidence="3">The sequence shown here is derived from an EMBL/GenBank/DDBJ whole genome shotgun (WGS) entry which is preliminary data.</text>
</comment>
<feature type="compositionally biased region" description="Low complexity" evidence="1">
    <location>
        <begin position="1371"/>
        <end position="1394"/>
    </location>
</feature>
<feature type="region of interest" description="Disordered" evidence="1">
    <location>
        <begin position="1358"/>
        <end position="1399"/>
    </location>
</feature>
<feature type="compositionally biased region" description="Basic and acidic residues" evidence="1">
    <location>
        <begin position="64"/>
        <end position="80"/>
    </location>
</feature>
<feature type="region of interest" description="Disordered" evidence="1">
    <location>
        <begin position="1418"/>
        <end position="1483"/>
    </location>
</feature>
<feature type="region of interest" description="Disordered" evidence="1">
    <location>
        <begin position="297"/>
        <end position="323"/>
    </location>
</feature>
<feature type="compositionally biased region" description="Polar residues" evidence="1">
    <location>
        <begin position="46"/>
        <end position="63"/>
    </location>
</feature>
<evidence type="ECO:0000313" key="4">
    <source>
        <dbReference type="Proteomes" id="UP000777482"/>
    </source>
</evidence>
<gene>
    <name evidence="3" type="ORF">C6P46_001463</name>
</gene>
<dbReference type="InterPro" id="IPR051092">
    <property type="entry name" value="FYVE_RhoGEF_PH"/>
</dbReference>
<feature type="compositionally biased region" description="Polar residues" evidence="1">
    <location>
        <begin position="1450"/>
        <end position="1466"/>
    </location>
</feature>
<dbReference type="GO" id="GO:0005737">
    <property type="term" value="C:cytoplasm"/>
    <property type="evidence" value="ECO:0007669"/>
    <property type="project" value="TreeGrafter"/>
</dbReference>
<evidence type="ECO:0000256" key="1">
    <source>
        <dbReference type="SAM" id="MobiDB-lite"/>
    </source>
</evidence>
<dbReference type="PROSITE" id="PS50010">
    <property type="entry name" value="DH_2"/>
    <property type="match status" value="1"/>
</dbReference>
<feature type="compositionally biased region" description="Low complexity" evidence="1">
    <location>
        <begin position="1266"/>
        <end position="1289"/>
    </location>
</feature>
<dbReference type="InterPro" id="IPR000219">
    <property type="entry name" value="DH_dom"/>
</dbReference>
<name>A0A9P7B7I8_RHOMI</name>
<sequence length="1504" mass="158817">MRASVTAETDLLATPGMVDEPARGVRPKAASVPTTEPRANDPEPTPSGSSDQPRGSQDGSDQGRSAEHDSGAAGDVDHPGKGPTRVDSSLDDGESPLFMAHRPRRSFERGDRAPSPPTSSPLPGRPKGRARQSAPPSTAALWTSQLSQVAFPGRRPGPGSNSDLSHARSESLPARADFAPLRGSRSPSTPPRTRAPSSEESPLHCRAAPPRKRTSPSPPSRGSFRLPFLPSIPASPLPPILSPGLTRSASSPPILPALPISLPLVPEFGALHPTATTTTTTATSGDPAKVIWSPSVPPANGDVPAGSDSFAETSSRPPTSASAPNLSIYAFHEDESAAESCFSTPVTTAASTPGIADANLCFSSLTASTTPDSVLKTQDQSLIHDEELLITDGDLEEAAAQETAAAEEAVVDNNRYHALLELVETERGYLEHLRILVKVYFQTLPFLTILTLAEVQAIVRNAEQLLGLHERIAERIDQVEHELSWRRDDALRAEGGPQQARKTRMAAARIVGVLVEQLPNFALYGDFCSRHAEAMDIVRIVAARPEWEAYERQCGFRIVPDSAETTPVASRSNSSIFFAEASPFSAPNSAAAPSITPGRPVTSSTPARSALSSSPTSTMSRSAKLRFSDYAIAPVQRVTRYPMLLGQLSKYLQSTAEQEGVRTASEGFKAMAQAVDAAKREREGELRTRIVASRIEFNTPLVGGAFCDLLGPTLLVGALHVVHYNTSSGSSASAFHNSDPWSSQAPAPSSPVSSASEVVRVKYFGCFLYRTHLVMAKIKKRALYEPREWLPLRLFDIQSVEEGQGLLSHSIAVSFRDHRFELGAICAGEKAVWLSRLLKAQAEARQAWDEQEFDEHGQGTLFDDSLVSSIPIFAASDAKRKTHSRSASSVSVASLAMLAPPVPFDGPRLSHDEPVPPIPQEYSVSFDERAADSTPSASQPSSQHSSPPGGTVLALVSSPQLHSRSRFSSTASSLLLGRTPSSQRAAVDLRLADVFSAECQAARAQAARDADIEATAAILAGKRSRTISGPKRSATVLSPPGSLTGGIGSSSSALRILNPAGTFRDGRRMSAAEMTSGVDRSDFDGVIGQDLGLSKDAAHPSAGLELLGMTPAAHLERERSHKWSSAIRKVQRAGSSSTSTVVAPPKTRPPLPEIDTALAQAISRSGSKRSHASYAAPLSAGGTWSRRGQKDRDRHGGLGGQLRRVASHSSLDAEVPVARIIRKSPSAVSMSPPAPAVSASVHAVSTSTTTLKAVPSVAAEVERNNSVSSTSSSSAGAQSSSSHAHSSQVLETPPSSIPPSPNLGKADLADPYACDLTSGSGTYPRFQSQAALPRSRWSSTMSDGMSGMFRLARRKSALGLNPPSTLRPSPSASEESLTARSSATASTPSDAGGAKLQRRASTTISSLFSVKRRNQSLPSLFGNADQSSDNQARASSPHLPLAHAKDSASLEPTGTSAPPLTSSPQVQAPIRASSPQKKAGIGRATSLIRSRSRLLFTTHMTPLS</sequence>
<feature type="region of interest" description="Disordered" evidence="1">
    <location>
        <begin position="1130"/>
        <end position="1210"/>
    </location>
</feature>